<comment type="caution">
    <text evidence="2">The sequence shown here is derived from an EMBL/GenBank/DDBJ whole genome shotgun (WGS) entry which is preliminary data.</text>
</comment>
<feature type="compositionally biased region" description="Basic residues" evidence="1">
    <location>
        <begin position="91"/>
        <end position="105"/>
    </location>
</feature>
<organism evidence="2">
    <name type="scientific">Salmonella enterica subsp. houtenae serovar 44:z4,z24:-</name>
    <dbReference type="NCBI Taxonomy" id="1967610"/>
    <lineage>
        <taxon>Bacteria</taxon>
        <taxon>Pseudomonadati</taxon>
        <taxon>Pseudomonadota</taxon>
        <taxon>Gammaproteobacteria</taxon>
        <taxon>Enterobacterales</taxon>
        <taxon>Enterobacteriaceae</taxon>
        <taxon>Salmonella</taxon>
    </lineage>
</organism>
<gene>
    <name evidence="2" type="ORF">GND53_004169</name>
</gene>
<sequence length="105" mass="12622">MITVLITVYQKVKSCVRRKNNQKNGGHCSFYRFFRAGNKMIYAECKYFYTKQSFLICNYAMCKVFFTQYGLKYLLFVIWFKHPRGGSTIANKKRQDRHHAKRRAE</sequence>
<feature type="region of interest" description="Disordered" evidence="1">
    <location>
        <begin position="86"/>
        <end position="105"/>
    </location>
</feature>
<name>A0A737NVH4_SALHO</name>
<dbReference type="EMBL" id="DAATFQ010000032">
    <property type="protein sequence ID" value="HAE8353320.1"/>
    <property type="molecule type" value="Genomic_DNA"/>
</dbReference>
<dbReference type="AlphaFoldDB" id="A0A737NVH4"/>
<evidence type="ECO:0000256" key="1">
    <source>
        <dbReference type="SAM" id="MobiDB-lite"/>
    </source>
</evidence>
<proteinExistence type="predicted"/>
<protein>
    <submittedName>
        <fullName evidence="2">Uncharacterized protein</fullName>
    </submittedName>
</protein>
<reference evidence="2" key="1">
    <citation type="journal article" date="2018" name="Genome Biol.">
        <title>SKESA: strategic k-mer extension for scrupulous assemblies.</title>
        <authorList>
            <person name="Souvorov A."/>
            <person name="Agarwala R."/>
            <person name="Lipman D.J."/>
        </authorList>
    </citation>
    <scope>NUCLEOTIDE SEQUENCE</scope>
    <source>
        <strain evidence="2">6221-69</strain>
    </source>
</reference>
<accession>A0A737NVH4</accession>
<reference evidence="2" key="2">
    <citation type="submission" date="2018-07" db="EMBL/GenBank/DDBJ databases">
        <authorList>
            <consortium name="NCBI Pathogen Detection Project"/>
        </authorList>
    </citation>
    <scope>NUCLEOTIDE SEQUENCE</scope>
    <source>
        <strain evidence="2">6221-69</strain>
    </source>
</reference>
<evidence type="ECO:0000313" key="2">
    <source>
        <dbReference type="EMBL" id="HAE8353320.1"/>
    </source>
</evidence>